<sequence length="198" mass="22377">MAGPGGRKQEIDRRYVAREEAGDRPFQQIWEHNIWLRGQSRRRRGGVAIAECSRRMEGVSRRGLRRRREWLVGSKSQLRARRPCWIYAVEATGRDEAKDAPGVGEGYDSDQWMVEPKSELRPPTCDGSDSDDCVRASGLQLGVLNLGLYLTTLGMSGLKSNVSGHERLRMFVKVNKLTPLEFLSPSAGRWDAEARCLF</sequence>
<organism evidence="1 2">
    <name type="scientific">Ensete ventricosum</name>
    <name type="common">Abyssinian banana</name>
    <name type="synonym">Musa ensete</name>
    <dbReference type="NCBI Taxonomy" id="4639"/>
    <lineage>
        <taxon>Eukaryota</taxon>
        <taxon>Viridiplantae</taxon>
        <taxon>Streptophyta</taxon>
        <taxon>Embryophyta</taxon>
        <taxon>Tracheophyta</taxon>
        <taxon>Spermatophyta</taxon>
        <taxon>Magnoliopsida</taxon>
        <taxon>Liliopsida</taxon>
        <taxon>Zingiberales</taxon>
        <taxon>Musaceae</taxon>
        <taxon>Ensete</taxon>
    </lineage>
</organism>
<dbReference type="Gene3D" id="1.20.1250.20">
    <property type="entry name" value="MFS general substrate transporter like domains"/>
    <property type="match status" value="1"/>
</dbReference>
<protein>
    <submittedName>
        <fullName evidence="1">Uncharacterized protein</fullName>
    </submittedName>
</protein>
<evidence type="ECO:0000313" key="2">
    <source>
        <dbReference type="Proteomes" id="UP000287651"/>
    </source>
</evidence>
<evidence type="ECO:0000313" key="1">
    <source>
        <dbReference type="EMBL" id="RRT83923.1"/>
    </source>
</evidence>
<dbReference type="EMBL" id="AMZH03000408">
    <property type="protein sequence ID" value="RRT83923.1"/>
    <property type="molecule type" value="Genomic_DNA"/>
</dbReference>
<proteinExistence type="predicted"/>
<gene>
    <name evidence="1" type="ORF">B296_00003406</name>
</gene>
<dbReference type="InterPro" id="IPR036259">
    <property type="entry name" value="MFS_trans_sf"/>
</dbReference>
<dbReference type="Proteomes" id="UP000287651">
    <property type="component" value="Unassembled WGS sequence"/>
</dbReference>
<dbReference type="AlphaFoldDB" id="A0A427B635"/>
<name>A0A427B635_ENSVE</name>
<reference evidence="1 2" key="1">
    <citation type="journal article" date="2014" name="Agronomy (Basel)">
        <title>A Draft Genome Sequence for Ensete ventricosum, the Drought-Tolerant Tree Against Hunger.</title>
        <authorList>
            <person name="Harrison J."/>
            <person name="Moore K.A."/>
            <person name="Paszkiewicz K."/>
            <person name="Jones T."/>
            <person name="Grant M."/>
            <person name="Ambacheew D."/>
            <person name="Muzemil S."/>
            <person name="Studholme D.J."/>
        </authorList>
    </citation>
    <scope>NUCLEOTIDE SEQUENCE [LARGE SCALE GENOMIC DNA]</scope>
</reference>
<comment type="caution">
    <text evidence="1">The sequence shown here is derived from an EMBL/GenBank/DDBJ whole genome shotgun (WGS) entry which is preliminary data.</text>
</comment>
<accession>A0A427B635</accession>